<comment type="similarity">
    <text evidence="2">Belongs to the CDP-glycerol glycerophosphotransferase family.</text>
</comment>
<comment type="caution">
    <text evidence="8">The sequence shown here is derived from an EMBL/GenBank/DDBJ whole genome shotgun (WGS) entry which is preliminary data.</text>
</comment>
<feature type="domain" description="Glycosyltransferase 2-like" evidence="7">
    <location>
        <begin position="16"/>
        <end position="180"/>
    </location>
</feature>
<dbReference type="GO" id="GO:0019350">
    <property type="term" value="P:teichoic acid biosynthetic process"/>
    <property type="evidence" value="ECO:0007669"/>
    <property type="project" value="UniProtKB-KW"/>
</dbReference>
<dbReference type="PANTHER" id="PTHR37316">
    <property type="entry name" value="TEICHOIC ACID GLYCEROL-PHOSPHATE PRIMASE"/>
    <property type="match status" value="1"/>
</dbReference>
<reference evidence="8 9" key="1">
    <citation type="submission" date="2015-12" db="EMBL/GenBank/DDBJ databases">
        <title>Genome sequence of Streptomyces sp. G25.</title>
        <authorList>
            <person name="Poehlein A."/>
            <person name="Roettig A."/>
            <person name="Hiessl S."/>
            <person name="Hauschild P."/>
            <person name="Schauer J."/>
            <person name="Madkour M.H."/>
            <person name="Al-Ansari A.M."/>
            <person name="Almakishah N.H."/>
            <person name="Steinbuechel A."/>
            <person name="Daniel R."/>
        </authorList>
    </citation>
    <scope>NUCLEOTIDE SEQUENCE [LARGE SCALE GENOMIC DNA]</scope>
    <source>
        <strain evidence="9">G25(2015)</strain>
    </source>
</reference>
<evidence type="ECO:0000259" key="7">
    <source>
        <dbReference type="Pfam" id="PF00535"/>
    </source>
</evidence>
<evidence type="ECO:0000256" key="4">
    <source>
        <dbReference type="ARBA" id="ARBA00022679"/>
    </source>
</evidence>
<dbReference type="STRING" id="1716141.STSP_66130"/>
<dbReference type="InterPro" id="IPR001173">
    <property type="entry name" value="Glyco_trans_2-like"/>
</dbReference>
<dbReference type="PANTHER" id="PTHR37316:SF3">
    <property type="entry name" value="TEICHOIC ACID GLYCEROL-PHOSPHATE TRANSFERASE"/>
    <property type="match status" value="1"/>
</dbReference>
<dbReference type="InterPro" id="IPR029044">
    <property type="entry name" value="Nucleotide-diphossugar_trans"/>
</dbReference>
<dbReference type="Gene3D" id="3.90.550.10">
    <property type="entry name" value="Spore Coat Polysaccharide Biosynthesis Protein SpsA, Chain A"/>
    <property type="match status" value="1"/>
</dbReference>
<dbReference type="AlphaFoldDB" id="A0A177HHB0"/>
<keyword evidence="6" id="KW-0472">Membrane</keyword>
<dbReference type="FunFam" id="3.90.550.10:FF:000196">
    <property type="entry name" value="Glycosyl transferase"/>
    <property type="match status" value="1"/>
</dbReference>
<evidence type="ECO:0000256" key="3">
    <source>
        <dbReference type="ARBA" id="ARBA00022475"/>
    </source>
</evidence>
<dbReference type="Pfam" id="PF00535">
    <property type="entry name" value="Glycos_transf_2"/>
    <property type="match status" value="1"/>
</dbReference>
<dbReference type="InterPro" id="IPR043148">
    <property type="entry name" value="TagF_C"/>
</dbReference>
<dbReference type="SUPFAM" id="SSF53756">
    <property type="entry name" value="UDP-Glycosyltransferase/glycogen phosphorylase"/>
    <property type="match status" value="1"/>
</dbReference>
<dbReference type="CDD" id="cd00761">
    <property type="entry name" value="Glyco_tranf_GTA_type"/>
    <property type="match status" value="1"/>
</dbReference>
<accession>A0A177HHB0</accession>
<proteinExistence type="inferred from homology"/>
<protein>
    <submittedName>
        <fullName evidence="8">CDP-glycerol:poly(Glycerophosphate) glycerophosphotransferase</fullName>
        <ecNumber evidence="8">2.7.8.12</ecNumber>
    </submittedName>
</protein>
<dbReference type="Gene3D" id="3.40.50.12580">
    <property type="match status" value="1"/>
</dbReference>
<evidence type="ECO:0000256" key="5">
    <source>
        <dbReference type="ARBA" id="ARBA00022944"/>
    </source>
</evidence>
<dbReference type="EC" id="2.7.8.12" evidence="8"/>
<evidence type="ECO:0000256" key="6">
    <source>
        <dbReference type="ARBA" id="ARBA00023136"/>
    </source>
</evidence>
<dbReference type="PATRIC" id="fig|1716141.3.peg.6980"/>
<dbReference type="GO" id="GO:0005886">
    <property type="term" value="C:plasma membrane"/>
    <property type="evidence" value="ECO:0007669"/>
    <property type="project" value="UniProtKB-SubCell"/>
</dbReference>
<gene>
    <name evidence="8" type="primary">tagF_4</name>
    <name evidence="8" type="ORF">STSP_66130</name>
</gene>
<dbReference type="Gene3D" id="3.40.50.11820">
    <property type="match status" value="1"/>
</dbReference>
<sequence length="760" mass="85405">MPPSLTTVEEPVPRFSVIVPVHKVQGFLRACLDSILTQSFTDFEVIAVDDCSPDNCGAIIDEYAARDPRVTAVHLPENVGLGRARNTGVGHATGDYLLFLDSDDCYTPGALQAIDERLTVTGHPDVLVFDHVRSHWWGRGGRSATAKLLASAGTETFDILGSPKYLRLFLVAWNKAYRRDFFTGHGFTYQPGLYEDAPVTYQALVCARRIACLDRVCVEYRQRRQGAITRTPGRRHFDIFEQYAGLFAFLDEHPELDETRPLLFERMINHFLATMRLTERVLPEDRPAFYRRTVEFYRRYKPEGFTPPDDAYRVQWRLLAGAPYRLYQMCVLAKELRNASDRKKRELRKSASAHVKRTIARTQRRQPLDPNLAVFSAFSHRGVLGDPAAIHQAARTLAPHIRPVWVVRADSVKGLPKGIDYVTPDTPGYHRVMSRATYFVNNVNWPQGLVKRPGQIHVHTHLGTPLGHMGVDLLGHPAATHRVDVQATLSGADHWDYSLVSSRYAEQIWDRALPCHFTSLATGAPRNDVLVRGDRSRASAVRRRLGIPDGNIVVLYAPTHRDHRRWYVPRLDFDRLVRELGATVTLLVRLHPRDADAAIRGLQLRDLRQRGLLLDVTDEPSVEDLMLASDTLLTDYSSLMFDYANLDRPIIVHADDWEAYRAARGAYLDLPAAPPGHVTTGIEELADLFTSGAWHDEHSAALRAAFRARFCEYDDGHSAARVVSLVMLGEQPGGRLQLPAQVTAPRGALADAPRLGYDPA</sequence>
<dbReference type="Pfam" id="PF04464">
    <property type="entry name" value="Glyphos_transf"/>
    <property type="match status" value="1"/>
</dbReference>
<keyword evidence="5" id="KW-0777">Teichoic acid biosynthesis</keyword>
<evidence type="ECO:0000256" key="1">
    <source>
        <dbReference type="ARBA" id="ARBA00004202"/>
    </source>
</evidence>
<dbReference type="Proteomes" id="UP000077381">
    <property type="component" value="Unassembled WGS sequence"/>
</dbReference>
<keyword evidence="4 8" id="KW-0808">Transferase</keyword>
<name>A0A177HHB0_9ACTN</name>
<keyword evidence="3" id="KW-1003">Cell membrane</keyword>
<evidence type="ECO:0000313" key="9">
    <source>
        <dbReference type="Proteomes" id="UP000077381"/>
    </source>
</evidence>
<dbReference type="EMBL" id="LOHS01000158">
    <property type="protein sequence ID" value="OAH10106.1"/>
    <property type="molecule type" value="Genomic_DNA"/>
</dbReference>
<organism evidence="8 9">
    <name type="scientific">Streptomyces jeddahensis</name>
    <dbReference type="NCBI Taxonomy" id="1716141"/>
    <lineage>
        <taxon>Bacteria</taxon>
        <taxon>Bacillati</taxon>
        <taxon>Actinomycetota</taxon>
        <taxon>Actinomycetes</taxon>
        <taxon>Kitasatosporales</taxon>
        <taxon>Streptomycetaceae</taxon>
        <taxon>Streptomyces</taxon>
    </lineage>
</organism>
<comment type="subcellular location">
    <subcellularLocation>
        <location evidence="1">Cell membrane</location>
        <topology evidence="1">Peripheral membrane protein</topology>
    </subcellularLocation>
</comment>
<dbReference type="SUPFAM" id="SSF53448">
    <property type="entry name" value="Nucleotide-diphospho-sugar transferases"/>
    <property type="match status" value="1"/>
</dbReference>
<evidence type="ECO:0000313" key="8">
    <source>
        <dbReference type="EMBL" id="OAH10106.1"/>
    </source>
</evidence>
<dbReference type="InterPro" id="IPR043149">
    <property type="entry name" value="TagF_N"/>
</dbReference>
<keyword evidence="9" id="KW-1185">Reference proteome</keyword>
<dbReference type="InterPro" id="IPR051612">
    <property type="entry name" value="Teichoic_Acid_Biosynth"/>
</dbReference>
<evidence type="ECO:0000256" key="2">
    <source>
        <dbReference type="ARBA" id="ARBA00010488"/>
    </source>
</evidence>
<dbReference type="InterPro" id="IPR007554">
    <property type="entry name" value="Glycerophosphate_synth"/>
</dbReference>
<dbReference type="GO" id="GO:0047355">
    <property type="term" value="F:CDP-glycerol glycerophosphotransferase activity"/>
    <property type="evidence" value="ECO:0007669"/>
    <property type="project" value="UniProtKB-EC"/>
</dbReference>